<dbReference type="EMBL" id="AYYR01000082">
    <property type="protein sequence ID" value="KRM74394.1"/>
    <property type="molecule type" value="Genomic_DNA"/>
</dbReference>
<dbReference type="AlphaFoldDB" id="A0A0R2B5N4"/>
<protein>
    <submittedName>
        <fullName evidence="1">Uncharacterized protein</fullName>
    </submittedName>
</protein>
<dbReference type="Proteomes" id="UP000051845">
    <property type="component" value="Unassembled WGS sequence"/>
</dbReference>
<name>A0A0R2B5N4_SECCO</name>
<proteinExistence type="predicted"/>
<dbReference type="RefSeq" id="WP_156405152.1">
    <property type="nucleotide sequence ID" value="NZ_AYYR01000082.1"/>
</dbReference>
<reference evidence="1 2" key="1">
    <citation type="journal article" date="2015" name="Genome Announc.">
        <title>Expanding the biotechnology potential of lactobacilli through comparative genomics of 213 strains and associated genera.</title>
        <authorList>
            <person name="Sun Z."/>
            <person name="Harris H.M."/>
            <person name="McCann A."/>
            <person name="Guo C."/>
            <person name="Argimon S."/>
            <person name="Zhang W."/>
            <person name="Yang X."/>
            <person name="Jeffery I.B."/>
            <person name="Cooney J.C."/>
            <person name="Kagawa T.F."/>
            <person name="Liu W."/>
            <person name="Song Y."/>
            <person name="Salvetti E."/>
            <person name="Wrobel A."/>
            <person name="Rasinkangas P."/>
            <person name="Parkhill J."/>
            <person name="Rea M.C."/>
            <person name="O'Sullivan O."/>
            <person name="Ritari J."/>
            <person name="Douillard F.P."/>
            <person name="Paul Ross R."/>
            <person name="Yang R."/>
            <person name="Briner A.E."/>
            <person name="Felis G.E."/>
            <person name="de Vos W.M."/>
            <person name="Barrangou R."/>
            <person name="Klaenhammer T.R."/>
            <person name="Caufield P.W."/>
            <person name="Cui Y."/>
            <person name="Zhang H."/>
            <person name="O'Toole P.W."/>
        </authorList>
    </citation>
    <scope>NUCLEOTIDE SEQUENCE [LARGE SCALE GENOMIC DNA]</scope>
    <source>
        <strain evidence="1 2">DSM 20515</strain>
    </source>
</reference>
<dbReference type="PATRIC" id="fig|1423733.4.peg.167"/>
<comment type="caution">
    <text evidence="1">The sequence shown here is derived from an EMBL/GenBank/DDBJ whole genome shotgun (WGS) entry which is preliminary data.</text>
</comment>
<evidence type="ECO:0000313" key="1">
    <source>
        <dbReference type="EMBL" id="KRM74394.1"/>
    </source>
</evidence>
<gene>
    <name evidence="1" type="ORF">FC82_GL000151</name>
</gene>
<evidence type="ECO:0000313" key="2">
    <source>
        <dbReference type="Proteomes" id="UP000051845"/>
    </source>
</evidence>
<organism evidence="1 2">
    <name type="scientific">Secundilactobacillus collinoides DSM 20515 = JCM 1123</name>
    <dbReference type="NCBI Taxonomy" id="1423733"/>
    <lineage>
        <taxon>Bacteria</taxon>
        <taxon>Bacillati</taxon>
        <taxon>Bacillota</taxon>
        <taxon>Bacilli</taxon>
        <taxon>Lactobacillales</taxon>
        <taxon>Lactobacillaceae</taxon>
        <taxon>Secundilactobacillus</taxon>
    </lineage>
</organism>
<sequence length="51" mass="5537">MLIIEEDCATIRGRLSAVNGTASGYKLTNTKITGTDASKTTGIKFYIVREK</sequence>
<accession>A0A0R2B5N4</accession>